<evidence type="ECO:0000256" key="4">
    <source>
        <dbReference type="SAM" id="MobiDB-lite"/>
    </source>
</evidence>
<keyword evidence="2" id="KW-0804">Transcription</keyword>
<evidence type="ECO:0000256" key="1">
    <source>
        <dbReference type="ARBA" id="ARBA00023015"/>
    </source>
</evidence>
<keyword evidence="1" id="KW-0805">Transcription regulation</keyword>
<dbReference type="EMBL" id="CP093347">
    <property type="protein sequence ID" value="WOH00186.1"/>
    <property type="molecule type" value="Genomic_DNA"/>
</dbReference>
<dbReference type="Pfam" id="PF03514">
    <property type="entry name" value="GRAS"/>
    <property type="match status" value="1"/>
</dbReference>
<feature type="region of interest" description="Disordered" evidence="4">
    <location>
        <begin position="1"/>
        <end position="30"/>
    </location>
</feature>
<comment type="caution">
    <text evidence="3">Lacks conserved residue(s) required for the propagation of feature annotation.</text>
</comment>
<evidence type="ECO:0000256" key="3">
    <source>
        <dbReference type="PROSITE-ProRule" id="PRU01191"/>
    </source>
</evidence>
<gene>
    <name evidence="5" type="ORF">DCAR_0519544</name>
</gene>
<dbReference type="AlphaFoldDB" id="A0A164Y1J8"/>
<sequence length="548" mass="60912">MKGYSSMHSTHEQQYIGQSSRVSEQPAHEFQSYLQKPCGTLDNQLFSADGSQQMQFPGKLSQSFNTPEGATSIGGHSGNSSFTVSYSATISPISHADPHTYPSFTSDNTNNLQVGETSYSSDFDTLKKKIKEIETLLLGPEPDISISNETYMYGGPSEISSTKEVSKQMITGVSDDDDLKEVLVSCARAVADNDLSSADSLMSRLGPMVSVTGNPVQRLGAYMLEGLVARLGSSATPYHKSIRCKEPTSSELLSYMHLLYEVCPYYKFGYMAANGAIAEAMKDENSFHIIDFQISEGSQWFTLIQAFSARPGGPPRIRITGVDDTTSAFYRGGGLDIVGERLSSLAESCRVPFKFNATTISNFDLDFNTLEIIPGEALAVNFAYMLHHMPDGNGEKIYQRDKILSSVKNLCPKVVTLIEQEANTNTCFIPRFLETFKYYMAVFESIDVMLPRDNQERIGAETHCLARDIVNLIACEGTDRVERHEILEKWRSRFVAAGFKPFPLNSYINATIKNLLKNYCEHYTLEEREGALYLGWMEQNLVATCAWS</sequence>
<dbReference type="PANTHER" id="PTHR31636">
    <property type="entry name" value="OSJNBA0084A10.13 PROTEIN-RELATED"/>
    <property type="match status" value="1"/>
</dbReference>
<feature type="short sequence motif" description="VHIID" evidence="3">
    <location>
        <begin position="287"/>
        <end position="291"/>
    </location>
</feature>
<comment type="similarity">
    <text evidence="3">Belongs to the GRAS family.</text>
</comment>
<dbReference type="Proteomes" id="UP000077755">
    <property type="component" value="Chromosome 5"/>
</dbReference>
<name>A0A164Y1J8_DAUCS</name>
<evidence type="ECO:0000313" key="5">
    <source>
        <dbReference type="EMBL" id="WOH00186.1"/>
    </source>
</evidence>
<accession>A0A164Y1J8</accession>
<protein>
    <submittedName>
        <fullName evidence="5">Uncharacterized protein</fullName>
    </submittedName>
</protein>
<organism evidence="5 6">
    <name type="scientific">Daucus carota subsp. sativus</name>
    <name type="common">Carrot</name>
    <dbReference type="NCBI Taxonomy" id="79200"/>
    <lineage>
        <taxon>Eukaryota</taxon>
        <taxon>Viridiplantae</taxon>
        <taxon>Streptophyta</taxon>
        <taxon>Embryophyta</taxon>
        <taxon>Tracheophyta</taxon>
        <taxon>Spermatophyta</taxon>
        <taxon>Magnoliopsida</taxon>
        <taxon>eudicotyledons</taxon>
        <taxon>Gunneridae</taxon>
        <taxon>Pentapetalae</taxon>
        <taxon>asterids</taxon>
        <taxon>campanulids</taxon>
        <taxon>Apiales</taxon>
        <taxon>Apiaceae</taxon>
        <taxon>Apioideae</taxon>
        <taxon>Scandiceae</taxon>
        <taxon>Daucinae</taxon>
        <taxon>Daucus</taxon>
        <taxon>Daucus sect. Daucus</taxon>
    </lineage>
</organism>
<dbReference type="InterPro" id="IPR005202">
    <property type="entry name" value="TF_GRAS"/>
</dbReference>
<feature type="compositionally biased region" description="Polar residues" evidence="4">
    <location>
        <begin position="1"/>
        <end position="23"/>
    </location>
</feature>
<proteinExistence type="inferred from homology"/>
<feature type="region of interest" description="VHIID" evidence="3">
    <location>
        <begin position="256"/>
        <end position="321"/>
    </location>
</feature>
<dbReference type="KEGG" id="dcr:108221319"/>
<dbReference type="PROSITE" id="PS50985">
    <property type="entry name" value="GRAS"/>
    <property type="match status" value="1"/>
</dbReference>
<reference evidence="5" key="1">
    <citation type="journal article" date="2016" name="Nat. Genet.">
        <title>A high-quality carrot genome assembly provides new insights into carotenoid accumulation and asterid genome evolution.</title>
        <authorList>
            <person name="Iorizzo M."/>
            <person name="Ellison S."/>
            <person name="Senalik D."/>
            <person name="Zeng P."/>
            <person name="Satapoomin P."/>
            <person name="Huang J."/>
            <person name="Bowman M."/>
            <person name="Iovene M."/>
            <person name="Sanseverino W."/>
            <person name="Cavagnaro P."/>
            <person name="Yildiz M."/>
            <person name="Macko-Podgorni A."/>
            <person name="Moranska E."/>
            <person name="Grzebelus E."/>
            <person name="Grzebelus D."/>
            <person name="Ashrafi H."/>
            <person name="Zheng Z."/>
            <person name="Cheng S."/>
            <person name="Spooner D."/>
            <person name="Van Deynze A."/>
            <person name="Simon P."/>
        </authorList>
    </citation>
    <scope>NUCLEOTIDE SEQUENCE</scope>
    <source>
        <tissue evidence="5">Leaf</tissue>
    </source>
</reference>
<feature type="region of interest" description="Leucine repeat II (LRII)" evidence="3">
    <location>
        <begin position="337"/>
        <end position="369"/>
    </location>
</feature>
<feature type="region of interest" description="Leucine repeat I (LRI)" evidence="3">
    <location>
        <begin position="177"/>
        <end position="237"/>
    </location>
</feature>
<dbReference type="OrthoDB" id="593669at2759"/>
<evidence type="ECO:0000256" key="2">
    <source>
        <dbReference type="ARBA" id="ARBA00023163"/>
    </source>
</evidence>
<feature type="region of interest" description="SAW" evidence="3">
    <location>
        <begin position="474"/>
        <end position="548"/>
    </location>
</feature>
<dbReference type="Gramene" id="KZM93847">
    <property type="protein sequence ID" value="KZM93847"/>
    <property type="gene ID" value="DCAR_017092"/>
</dbReference>
<keyword evidence="6" id="KW-1185">Reference proteome</keyword>
<evidence type="ECO:0000313" key="6">
    <source>
        <dbReference type="Proteomes" id="UP000077755"/>
    </source>
</evidence>
<reference evidence="5" key="2">
    <citation type="submission" date="2022-03" db="EMBL/GenBank/DDBJ databases">
        <title>Draft title - Genomic analysis of global carrot germplasm unveils the trajectory of domestication and the origin of high carotenoid orange carrot.</title>
        <authorList>
            <person name="Iorizzo M."/>
            <person name="Ellison S."/>
            <person name="Senalik D."/>
            <person name="Macko-Podgorni A."/>
            <person name="Grzebelus D."/>
            <person name="Bostan H."/>
            <person name="Rolling W."/>
            <person name="Curaba J."/>
            <person name="Simon P."/>
        </authorList>
    </citation>
    <scope>NUCLEOTIDE SEQUENCE</scope>
    <source>
        <tissue evidence="5">Leaf</tissue>
    </source>
</reference>